<sequence length="64" mass="7479">MNTEQKRLIERLIEVPQARTEQLITLLSTWLEVERDSETCNMICIALTCTREIDQSLNDVREGK</sequence>
<accession>A0A2D0JLF9</accession>
<dbReference type="OrthoDB" id="6465528at2"/>
<protein>
    <submittedName>
        <fullName evidence="1">Uncharacterized protein</fullName>
    </submittedName>
</protein>
<proteinExistence type="predicted"/>
<dbReference type="EMBL" id="NITZ01000022">
    <property type="protein sequence ID" value="PHM47140.1"/>
    <property type="molecule type" value="Genomic_DNA"/>
</dbReference>
<gene>
    <name evidence="1" type="ORF">Xmir_03562</name>
</gene>
<dbReference type="Proteomes" id="UP000221980">
    <property type="component" value="Unassembled WGS sequence"/>
</dbReference>
<dbReference type="RefSeq" id="WP_099115465.1">
    <property type="nucleotide sequence ID" value="NZ_CAWNQI010000054.1"/>
</dbReference>
<name>A0A2D0JLF9_9GAMM</name>
<dbReference type="AlphaFoldDB" id="A0A2D0JLF9"/>
<organism evidence="1 2">
    <name type="scientific">Xenorhabdus miraniensis</name>
    <dbReference type="NCBI Taxonomy" id="351674"/>
    <lineage>
        <taxon>Bacteria</taxon>
        <taxon>Pseudomonadati</taxon>
        <taxon>Pseudomonadota</taxon>
        <taxon>Gammaproteobacteria</taxon>
        <taxon>Enterobacterales</taxon>
        <taxon>Morganellaceae</taxon>
        <taxon>Xenorhabdus</taxon>
    </lineage>
</organism>
<reference evidence="1 2" key="1">
    <citation type="journal article" date="2017" name="Nat. Microbiol.">
        <title>Natural product diversity associated with the nematode symbionts Photorhabdus and Xenorhabdus.</title>
        <authorList>
            <person name="Tobias N.J."/>
            <person name="Wolff H."/>
            <person name="Djahanschiri B."/>
            <person name="Grundmann F."/>
            <person name="Kronenwerth M."/>
            <person name="Shi Y.M."/>
            <person name="Simonyi S."/>
            <person name="Grun P."/>
            <person name="Shapiro-Ilan D."/>
            <person name="Pidot S.J."/>
            <person name="Stinear T.P."/>
            <person name="Ebersberger I."/>
            <person name="Bode H.B."/>
        </authorList>
    </citation>
    <scope>NUCLEOTIDE SEQUENCE [LARGE SCALE GENOMIC DNA]</scope>
    <source>
        <strain evidence="1 2">DSM 17902</strain>
    </source>
</reference>
<evidence type="ECO:0000313" key="1">
    <source>
        <dbReference type="EMBL" id="PHM47140.1"/>
    </source>
</evidence>
<evidence type="ECO:0000313" key="2">
    <source>
        <dbReference type="Proteomes" id="UP000221980"/>
    </source>
</evidence>
<comment type="caution">
    <text evidence="1">The sequence shown here is derived from an EMBL/GenBank/DDBJ whole genome shotgun (WGS) entry which is preliminary data.</text>
</comment>
<keyword evidence="2" id="KW-1185">Reference proteome</keyword>